<proteinExistence type="predicted"/>
<dbReference type="InterPro" id="IPR036388">
    <property type="entry name" value="WH-like_DNA-bd_sf"/>
</dbReference>
<organism evidence="1 2">
    <name type="scientific">Duganella alba</name>
    <dbReference type="NCBI Taxonomy" id="2666081"/>
    <lineage>
        <taxon>Bacteria</taxon>
        <taxon>Pseudomonadati</taxon>
        <taxon>Pseudomonadota</taxon>
        <taxon>Betaproteobacteria</taxon>
        <taxon>Burkholderiales</taxon>
        <taxon>Oxalobacteraceae</taxon>
        <taxon>Telluria group</taxon>
        <taxon>Duganella</taxon>
    </lineage>
</organism>
<sequence>MKSLTPQVQMEPDILGGMPVFRNTLVPIKRMFDCLLAGNSLDDFLREFPAVSRDSAHAVLENEATVFYEDISVALDSLRA</sequence>
<dbReference type="EMBL" id="WKJM01000004">
    <property type="protein sequence ID" value="MRX07662.1"/>
    <property type="molecule type" value="Genomic_DNA"/>
</dbReference>
<accession>A0A6L5QED6</accession>
<dbReference type="SUPFAM" id="SSF46689">
    <property type="entry name" value="Homeodomain-like"/>
    <property type="match status" value="1"/>
</dbReference>
<dbReference type="Pfam" id="PF04255">
    <property type="entry name" value="DUF433"/>
    <property type="match status" value="1"/>
</dbReference>
<comment type="caution">
    <text evidence="1">The sequence shown here is derived from an EMBL/GenBank/DDBJ whole genome shotgun (WGS) entry which is preliminary data.</text>
</comment>
<dbReference type="AlphaFoldDB" id="A0A6L5QED6"/>
<dbReference type="Proteomes" id="UP000481037">
    <property type="component" value="Unassembled WGS sequence"/>
</dbReference>
<gene>
    <name evidence="1" type="ORF">GJ697_07455</name>
</gene>
<reference evidence="1 2" key="1">
    <citation type="submission" date="2019-11" db="EMBL/GenBank/DDBJ databases">
        <title>Novel species isolated from a subtropical stream in China.</title>
        <authorList>
            <person name="Lu H."/>
        </authorList>
    </citation>
    <scope>NUCLEOTIDE SEQUENCE [LARGE SCALE GENOMIC DNA]</scope>
    <source>
        <strain evidence="1 2">FT25W</strain>
    </source>
</reference>
<protein>
    <submittedName>
        <fullName evidence="1">DUF433 domain-containing protein</fullName>
    </submittedName>
</protein>
<dbReference type="InterPro" id="IPR009057">
    <property type="entry name" value="Homeodomain-like_sf"/>
</dbReference>
<keyword evidence="2" id="KW-1185">Reference proteome</keyword>
<dbReference type="Gene3D" id="1.10.10.10">
    <property type="entry name" value="Winged helix-like DNA-binding domain superfamily/Winged helix DNA-binding domain"/>
    <property type="match status" value="1"/>
</dbReference>
<name>A0A6L5QED6_9BURK</name>
<dbReference type="InterPro" id="IPR007367">
    <property type="entry name" value="DUF433"/>
</dbReference>
<evidence type="ECO:0000313" key="1">
    <source>
        <dbReference type="EMBL" id="MRX07662.1"/>
    </source>
</evidence>
<evidence type="ECO:0000313" key="2">
    <source>
        <dbReference type="Proteomes" id="UP000481037"/>
    </source>
</evidence>